<dbReference type="AlphaFoldDB" id="N6ZSV3"/>
<comment type="caution">
    <text evidence="4">The sequence shown here is derived from an EMBL/GenBank/DDBJ whole genome shotgun (WGS) entry which is preliminary data.</text>
</comment>
<name>N6ZSV3_9RHOO</name>
<dbReference type="Pfam" id="PF04245">
    <property type="entry name" value="NA37"/>
    <property type="match status" value="1"/>
</dbReference>
<proteinExistence type="inferred from homology"/>
<dbReference type="InterPro" id="IPR007358">
    <property type="entry name" value="Nucleoid_associated_NdpA"/>
</dbReference>
<evidence type="ECO:0000313" key="4">
    <source>
        <dbReference type="EMBL" id="ENO97378.1"/>
    </source>
</evidence>
<dbReference type="PANTHER" id="PTHR38772:SF1">
    <property type="entry name" value="NUCLEOID-ASSOCIATED PROTEIN YEJK"/>
    <property type="match status" value="1"/>
</dbReference>
<dbReference type="GO" id="GO:0043590">
    <property type="term" value="C:bacterial nucleoid"/>
    <property type="evidence" value="ECO:0007669"/>
    <property type="project" value="TreeGrafter"/>
</dbReference>
<dbReference type="RefSeq" id="WP_004361277.1">
    <property type="nucleotide sequence ID" value="NZ_AMXF01000050.1"/>
</dbReference>
<dbReference type="GO" id="GO:0003727">
    <property type="term" value="F:single-stranded RNA binding"/>
    <property type="evidence" value="ECO:0007669"/>
    <property type="project" value="TreeGrafter"/>
</dbReference>
<evidence type="ECO:0000256" key="2">
    <source>
        <dbReference type="ARBA" id="ARBA00009035"/>
    </source>
</evidence>
<accession>N6ZSV3</accession>
<dbReference type="PANTHER" id="PTHR38772">
    <property type="match status" value="1"/>
</dbReference>
<evidence type="ECO:0000256" key="1">
    <source>
        <dbReference type="ARBA" id="ARBA00004496"/>
    </source>
</evidence>
<keyword evidence="3" id="KW-0963">Cytoplasm</keyword>
<comment type="similarity">
    <text evidence="2">Belongs to the YejK family.</text>
</comment>
<evidence type="ECO:0000313" key="5">
    <source>
        <dbReference type="Proteomes" id="UP000013047"/>
    </source>
</evidence>
<keyword evidence="5" id="KW-1185">Reference proteome</keyword>
<comment type="subcellular location">
    <subcellularLocation>
        <location evidence="1">Cytoplasm</location>
    </subcellularLocation>
</comment>
<organism evidence="4 5">
    <name type="scientific">Thauera phenylacetica B4P</name>
    <dbReference type="NCBI Taxonomy" id="1234382"/>
    <lineage>
        <taxon>Bacteria</taxon>
        <taxon>Pseudomonadati</taxon>
        <taxon>Pseudomonadota</taxon>
        <taxon>Betaproteobacteria</taxon>
        <taxon>Rhodocyclales</taxon>
        <taxon>Zoogloeaceae</taxon>
        <taxon>Thauera</taxon>
    </lineage>
</organism>
<sequence>MRTVEHVVTHLILHALVREPGVPSRLMLREAPCALDTAALRLVERLCAQYESRSAKGFGRFEEDEETFPLARWLREHLVDETLDFTALSRQLAERVQAIADEEELEDGDHLVLAHIREGDGDSLWVALLGSAEGIAIGGGLEPLDCTHVDFSALHAAGRIDLTGWRRGDERYLGFLRGRGKGGAWFKRVLGCSDVMVALQETKKLVATLDRFIDTERLTPAARDSVLERAHDYLDTLGEAGAPVVFEELAREVFPEQPARLDAVLRAEETKIAAGFVPNRRALRPLVRFSASGENWKLEFERSGLHSGAVHYDRATDTLVLSGVPDYLKRMLDEDGAA</sequence>
<dbReference type="EMBL" id="AMXF01000050">
    <property type="protein sequence ID" value="ENO97378.1"/>
    <property type="molecule type" value="Genomic_DNA"/>
</dbReference>
<gene>
    <name evidence="4" type="ORF">C667_09210</name>
</gene>
<dbReference type="GO" id="GO:0003690">
    <property type="term" value="F:double-stranded DNA binding"/>
    <property type="evidence" value="ECO:0007669"/>
    <property type="project" value="TreeGrafter"/>
</dbReference>
<dbReference type="GO" id="GO:0005737">
    <property type="term" value="C:cytoplasm"/>
    <property type="evidence" value="ECO:0007669"/>
    <property type="project" value="UniProtKB-SubCell"/>
</dbReference>
<evidence type="ECO:0000256" key="3">
    <source>
        <dbReference type="ARBA" id="ARBA00022490"/>
    </source>
</evidence>
<dbReference type="Proteomes" id="UP000013047">
    <property type="component" value="Unassembled WGS sequence"/>
</dbReference>
<protein>
    <submittedName>
        <fullName evidence="4">37kDa nucleoid-associated protein</fullName>
    </submittedName>
</protein>
<reference evidence="4 5" key="1">
    <citation type="submission" date="2012-09" db="EMBL/GenBank/DDBJ databases">
        <title>Draft Genome Sequences of 6 Strains from Genus Thauera.</title>
        <authorList>
            <person name="Liu B."/>
            <person name="Shapleigh J.P."/>
            <person name="Frostegard A.H."/>
        </authorList>
    </citation>
    <scope>NUCLEOTIDE SEQUENCE [LARGE SCALE GENOMIC DNA]</scope>
    <source>
        <strain evidence="4 5">B4P</strain>
    </source>
</reference>
<dbReference type="OrthoDB" id="7540719at2"/>